<dbReference type="GO" id="GO:0032259">
    <property type="term" value="P:methylation"/>
    <property type="evidence" value="ECO:0007669"/>
    <property type="project" value="UniProtKB-KW"/>
</dbReference>
<dbReference type="PROSITE" id="PS51682">
    <property type="entry name" value="SAM_OMT_I"/>
    <property type="match status" value="1"/>
</dbReference>
<accession>A0AA43KAM8</accession>
<comment type="caution">
    <text evidence="4">The sequence shown here is derived from an EMBL/GenBank/DDBJ whole genome shotgun (WGS) entry which is preliminary data.</text>
</comment>
<dbReference type="PANTHER" id="PTHR10509:SF14">
    <property type="entry name" value="CAFFEOYL-COA O-METHYLTRANSFERASE 3-RELATED"/>
    <property type="match status" value="1"/>
</dbReference>
<dbReference type="GO" id="GO:0008171">
    <property type="term" value="F:O-methyltransferase activity"/>
    <property type="evidence" value="ECO:0007669"/>
    <property type="project" value="InterPro"/>
</dbReference>
<dbReference type="Pfam" id="PF01596">
    <property type="entry name" value="Methyltransf_3"/>
    <property type="match status" value="1"/>
</dbReference>
<organism evidence="4 5">
    <name type="scientific">Chrysosporum bergii ANA360D</name>
    <dbReference type="NCBI Taxonomy" id="617107"/>
    <lineage>
        <taxon>Bacteria</taxon>
        <taxon>Bacillati</taxon>
        <taxon>Cyanobacteriota</taxon>
        <taxon>Cyanophyceae</taxon>
        <taxon>Nostocales</taxon>
        <taxon>Nodulariaceae</taxon>
        <taxon>Chrysosporum</taxon>
    </lineage>
</organism>
<dbReference type="Proteomes" id="UP001159387">
    <property type="component" value="Unassembled WGS sequence"/>
</dbReference>
<keyword evidence="1 4" id="KW-0489">Methyltransferase</keyword>
<dbReference type="CDD" id="cd02440">
    <property type="entry name" value="AdoMet_MTases"/>
    <property type="match status" value="1"/>
</dbReference>
<dbReference type="EMBL" id="JANQDH010000016">
    <property type="protein sequence ID" value="MDH6059308.1"/>
    <property type="molecule type" value="Genomic_DNA"/>
</dbReference>
<sequence length="220" mass="24485">MANQTLGMEPQLYNYLISVSLREPEIVSQLRQETAQHPMSRMQIAPEQGQFMALLVQLMGAKKTLELGVFTGLSALVVSLALPPDGRVVACDVNVEFTDIARRYWQEAGVGDKIELHIGPAMETLDQLLSAGEAETFDFAFIDADKGNYDGYYERSLELVRPGGLIVIDNVLWSGRVADPQFQDNRTQKIRALNEKLHQDSRINLSLVPMADGLTLAHKK</sequence>
<dbReference type="PANTHER" id="PTHR10509">
    <property type="entry name" value="O-METHYLTRANSFERASE-RELATED"/>
    <property type="match status" value="1"/>
</dbReference>
<dbReference type="InterPro" id="IPR029063">
    <property type="entry name" value="SAM-dependent_MTases_sf"/>
</dbReference>
<dbReference type="SUPFAM" id="SSF53335">
    <property type="entry name" value="S-adenosyl-L-methionine-dependent methyltransferases"/>
    <property type="match status" value="1"/>
</dbReference>
<keyword evidence="3" id="KW-0949">S-adenosyl-L-methionine</keyword>
<evidence type="ECO:0000313" key="5">
    <source>
        <dbReference type="Proteomes" id="UP001159387"/>
    </source>
</evidence>
<evidence type="ECO:0000256" key="1">
    <source>
        <dbReference type="ARBA" id="ARBA00022603"/>
    </source>
</evidence>
<keyword evidence="2 4" id="KW-0808">Transferase</keyword>
<dbReference type="InterPro" id="IPR002935">
    <property type="entry name" value="SAM_O-MeTrfase"/>
</dbReference>
<name>A0AA43KAM8_9CYAN</name>
<protein>
    <submittedName>
        <fullName evidence="4">Class I SAM-dependent methyltransferase</fullName>
        <ecNumber evidence="4">2.1.1.-</ecNumber>
    </submittedName>
</protein>
<dbReference type="EC" id="2.1.1.-" evidence="4"/>
<evidence type="ECO:0000256" key="3">
    <source>
        <dbReference type="ARBA" id="ARBA00022691"/>
    </source>
</evidence>
<evidence type="ECO:0000256" key="2">
    <source>
        <dbReference type="ARBA" id="ARBA00022679"/>
    </source>
</evidence>
<dbReference type="AlphaFoldDB" id="A0AA43KAM8"/>
<evidence type="ECO:0000313" key="4">
    <source>
        <dbReference type="EMBL" id="MDH6059308.1"/>
    </source>
</evidence>
<proteinExistence type="predicted"/>
<keyword evidence="5" id="KW-1185">Reference proteome</keyword>
<reference evidence="4 5" key="1">
    <citation type="journal article" date="2023" name="J. Phycol.">
        <title>Chrysosporum ovalisporum is synonymous with the true-branching cyanobacterium Umezakia natans (Nostocales/Aphanizomenonaceae).</title>
        <authorList>
            <person name="McGregor G.B."/>
            <person name="Sendall B.C."/>
            <person name="Niiyama Y."/>
            <person name="Tuji A."/>
            <person name="Willis A."/>
        </authorList>
    </citation>
    <scope>NUCLEOTIDE SEQUENCE [LARGE SCALE GENOMIC DNA]</scope>
    <source>
        <strain evidence="4 5">ANA360D</strain>
    </source>
</reference>
<dbReference type="Gene3D" id="3.40.50.150">
    <property type="entry name" value="Vaccinia Virus protein VP39"/>
    <property type="match status" value="1"/>
</dbReference>
<dbReference type="InterPro" id="IPR050362">
    <property type="entry name" value="Cation-dep_OMT"/>
</dbReference>
<dbReference type="RefSeq" id="WP_280653324.1">
    <property type="nucleotide sequence ID" value="NZ_JANQDH010000016.1"/>
</dbReference>
<gene>
    <name evidence="4" type="ORF">NWP17_02440</name>
</gene>
<dbReference type="GO" id="GO:0008757">
    <property type="term" value="F:S-adenosylmethionine-dependent methyltransferase activity"/>
    <property type="evidence" value="ECO:0007669"/>
    <property type="project" value="TreeGrafter"/>
</dbReference>